<evidence type="ECO:0000313" key="2">
    <source>
        <dbReference type="EMBL" id="SEW11508.1"/>
    </source>
</evidence>
<reference evidence="3" key="1">
    <citation type="submission" date="2016-10" db="EMBL/GenBank/DDBJ databases">
        <authorList>
            <person name="Varghese N."/>
        </authorList>
    </citation>
    <scope>NUCLEOTIDE SEQUENCE [LARGE SCALE GENOMIC DNA]</scope>
    <source>
        <strain evidence="3">CGMCC 1.12284</strain>
    </source>
</reference>
<gene>
    <name evidence="2" type="ORF">SAMN05216285_2363</name>
</gene>
<proteinExistence type="predicted"/>
<evidence type="ECO:0000313" key="3">
    <source>
        <dbReference type="Proteomes" id="UP000183275"/>
    </source>
</evidence>
<dbReference type="EMBL" id="FOIS01000003">
    <property type="protein sequence ID" value="SEW11508.1"/>
    <property type="molecule type" value="Genomic_DNA"/>
</dbReference>
<organism evidence="2 3">
    <name type="scientific">Natrinema salifodinae</name>
    <dbReference type="NCBI Taxonomy" id="1202768"/>
    <lineage>
        <taxon>Archaea</taxon>
        <taxon>Methanobacteriati</taxon>
        <taxon>Methanobacteriota</taxon>
        <taxon>Stenosarchaea group</taxon>
        <taxon>Halobacteria</taxon>
        <taxon>Halobacteriales</taxon>
        <taxon>Natrialbaceae</taxon>
        <taxon>Natrinema</taxon>
    </lineage>
</organism>
<sequence length="658" mass="71216">MSGSMPQCPRRTLLGGIGTTITVALAGNTVTATDADSTAEGGSAPRELGALQEYLPASAASDEDSIVLSASDFDRRRKADEPYEPRPTTGRFEIEPESVSKQVSVTTYGDEYTRPITVLAGDIQFVDEGDGETREAAGVEYEYYEADDGDGVAAVGDGVVVFATDSGTVEDAFAADAGETDRLLDAEPLLEEATGLYDDIDGYSVQLNDEYRVPGSDDDVEVDYVVRAMTVLGPDTIEMKYGIAFGDESDVTDELVESIESELAYQATKGDPTTEVDGDLVTVTAERDLAAERRVREHDSPGFLRADRDVDPDDDSLEIEIGRGDPTPVEDLTLEVGDEEYDREIWADGHGTLEEGDTIAIDMDDVEPNLSISLTHDHELGSSSSGTTILSRLRFEYDYDPDAETLTVEYADEFPLDGDSVTLAAYDERPAYRPDPDEGSDPHATAQPWTDETVSKGDQATVDGVRAGDTVLVGWDGTSQQDSIGTFRARPPGRVRFEYGYESETLSATIEFEDDGETRPADEYELLVDDEPTDTQWADEYETVTSGTTLEVDDVPVGTDVTVVWGDDARVGSTQTHPSIDLAFDEDEAAIEHAGGDAVPASKLTARVWSEDGTSEIDLADEIDGDFEDGDAVDIDADEVHHVTLRYGERRIVGFARP</sequence>
<feature type="compositionally biased region" description="Polar residues" evidence="1">
    <location>
        <begin position="447"/>
        <end position="458"/>
    </location>
</feature>
<feature type="compositionally biased region" description="Basic and acidic residues" evidence="1">
    <location>
        <begin position="72"/>
        <end position="84"/>
    </location>
</feature>
<accession>A0A1I0PB91</accession>
<feature type="region of interest" description="Disordered" evidence="1">
    <location>
        <begin position="71"/>
        <end position="90"/>
    </location>
</feature>
<feature type="region of interest" description="Disordered" evidence="1">
    <location>
        <begin position="430"/>
        <end position="460"/>
    </location>
</feature>
<protein>
    <submittedName>
        <fullName evidence="2">Uncharacterized protein</fullName>
    </submittedName>
</protein>
<keyword evidence="3" id="KW-1185">Reference proteome</keyword>
<dbReference type="Proteomes" id="UP000183275">
    <property type="component" value="Unassembled WGS sequence"/>
</dbReference>
<evidence type="ECO:0000256" key="1">
    <source>
        <dbReference type="SAM" id="MobiDB-lite"/>
    </source>
</evidence>
<dbReference type="eggNOG" id="arCOG09132">
    <property type="taxonomic scope" value="Archaea"/>
</dbReference>
<name>A0A1I0PB91_9EURY</name>
<dbReference type="AlphaFoldDB" id="A0A1I0PB91"/>
<dbReference type="STRING" id="1202768.SAMN05216285_2363"/>